<dbReference type="SMART" id="SM00382">
    <property type="entry name" value="AAA"/>
    <property type="match status" value="2"/>
</dbReference>
<reference evidence="11" key="1">
    <citation type="journal article" date="2023" name="G3 (Bethesda)">
        <title>Whole genome assemblies of Zophobas morio and Tenebrio molitor.</title>
        <authorList>
            <person name="Kaur S."/>
            <person name="Stinson S.A."/>
            <person name="diCenzo G.C."/>
        </authorList>
    </citation>
    <scope>NUCLEOTIDE SEQUENCE</scope>
    <source>
        <strain evidence="11">QUZm001</strain>
    </source>
</reference>
<dbReference type="Pfam" id="PF00005">
    <property type="entry name" value="ABC_tran"/>
    <property type="match status" value="2"/>
</dbReference>
<feature type="transmembrane region" description="Helical" evidence="8">
    <location>
        <begin position="923"/>
        <end position="942"/>
    </location>
</feature>
<keyword evidence="4" id="KW-0547">Nucleotide-binding</keyword>
<dbReference type="Pfam" id="PF00664">
    <property type="entry name" value="ABC_membrane"/>
    <property type="match status" value="2"/>
</dbReference>
<dbReference type="InterPro" id="IPR011527">
    <property type="entry name" value="ABC1_TM_dom"/>
</dbReference>
<organism evidence="11 12">
    <name type="scientific">Zophobas morio</name>
    <dbReference type="NCBI Taxonomy" id="2755281"/>
    <lineage>
        <taxon>Eukaryota</taxon>
        <taxon>Metazoa</taxon>
        <taxon>Ecdysozoa</taxon>
        <taxon>Arthropoda</taxon>
        <taxon>Hexapoda</taxon>
        <taxon>Insecta</taxon>
        <taxon>Pterygota</taxon>
        <taxon>Neoptera</taxon>
        <taxon>Endopterygota</taxon>
        <taxon>Coleoptera</taxon>
        <taxon>Polyphaga</taxon>
        <taxon>Cucujiformia</taxon>
        <taxon>Tenebrionidae</taxon>
        <taxon>Zophobas</taxon>
    </lineage>
</organism>
<dbReference type="InterPro" id="IPR003593">
    <property type="entry name" value="AAA+_ATPase"/>
</dbReference>
<dbReference type="InterPro" id="IPR036640">
    <property type="entry name" value="ABC1_TM_sf"/>
</dbReference>
<dbReference type="FunFam" id="3.40.50.300:FF:000163">
    <property type="entry name" value="Multidrug resistance-associated protein member 4"/>
    <property type="match status" value="1"/>
</dbReference>
<evidence type="ECO:0000256" key="5">
    <source>
        <dbReference type="ARBA" id="ARBA00022840"/>
    </source>
</evidence>
<dbReference type="PROSITE" id="PS00211">
    <property type="entry name" value="ABC_TRANSPORTER_1"/>
    <property type="match status" value="2"/>
</dbReference>
<dbReference type="FunFam" id="1.20.1560.10:FF:000026">
    <property type="entry name" value="Multidrug resistance-associated protein lethal(2)03659"/>
    <property type="match status" value="1"/>
</dbReference>
<dbReference type="FunFam" id="1.20.1560.10:FF:000014">
    <property type="entry name" value="Multidrug resistance-associated protein member 4"/>
    <property type="match status" value="1"/>
</dbReference>
<evidence type="ECO:0000313" key="11">
    <source>
        <dbReference type="EMBL" id="KAJ3656127.1"/>
    </source>
</evidence>
<feature type="transmembrane region" description="Helical" evidence="8">
    <location>
        <begin position="133"/>
        <end position="156"/>
    </location>
</feature>
<accession>A0AA38ILS5</accession>
<evidence type="ECO:0000313" key="12">
    <source>
        <dbReference type="Proteomes" id="UP001168821"/>
    </source>
</evidence>
<dbReference type="InterPro" id="IPR050173">
    <property type="entry name" value="ABC_transporter_C-like"/>
</dbReference>
<name>A0AA38ILS5_9CUCU</name>
<evidence type="ECO:0000256" key="6">
    <source>
        <dbReference type="ARBA" id="ARBA00022989"/>
    </source>
</evidence>
<keyword evidence="2" id="KW-0813">Transport</keyword>
<dbReference type="FunFam" id="3.40.50.300:FF:000482">
    <property type="entry name" value="Multidrug resistance-associated protein member 4"/>
    <property type="match status" value="1"/>
</dbReference>
<dbReference type="GO" id="GO:0016887">
    <property type="term" value="F:ATP hydrolysis activity"/>
    <property type="evidence" value="ECO:0007669"/>
    <property type="project" value="InterPro"/>
</dbReference>
<evidence type="ECO:0008006" key="13">
    <source>
        <dbReference type="Google" id="ProtNLM"/>
    </source>
</evidence>
<dbReference type="AlphaFoldDB" id="A0AA38ILS5"/>
<dbReference type="CDD" id="cd18580">
    <property type="entry name" value="ABC_6TM_ABCC_D2"/>
    <property type="match status" value="1"/>
</dbReference>
<feature type="transmembrane region" description="Helical" evidence="8">
    <location>
        <begin position="204"/>
        <end position="229"/>
    </location>
</feature>
<feature type="domain" description="ABC transporter" evidence="9">
    <location>
        <begin position="1013"/>
        <end position="1246"/>
    </location>
</feature>
<dbReference type="PROSITE" id="PS50893">
    <property type="entry name" value="ABC_TRANSPORTER_2"/>
    <property type="match status" value="2"/>
</dbReference>
<keyword evidence="3 8" id="KW-0812">Transmembrane</keyword>
<dbReference type="PANTHER" id="PTHR24223">
    <property type="entry name" value="ATP-BINDING CASSETTE SUB-FAMILY C"/>
    <property type="match status" value="1"/>
</dbReference>
<dbReference type="GO" id="GO:0016020">
    <property type="term" value="C:membrane"/>
    <property type="evidence" value="ECO:0007669"/>
    <property type="project" value="UniProtKB-SubCell"/>
</dbReference>
<keyword evidence="5" id="KW-0067">ATP-binding</keyword>
<evidence type="ECO:0000256" key="7">
    <source>
        <dbReference type="ARBA" id="ARBA00023136"/>
    </source>
</evidence>
<dbReference type="Proteomes" id="UP001168821">
    <property type="component" value="Unassembled WGS sequence"/>
</dbReference>
<feature type="transmembrane region" description="Helical" evidence="8">
    <location>
        <begin position="838"/>
        <end position="857"/>
    </location>
</feature>
<feature type="transmembrane region" description="Helical" evidence="8">
    <location>
        <begin position="680"/>
        <end position="704"/>
    </location>
</feature>
<dbReference type="EMBL" id="JALNTZ010000004">
    <property type="protein sequence ID" value="KAJ3656127.1"/>
    <property type="molecule type" value="Genomic_DNA"/>
</dbReference>
<dbReference type="SUPFAM" id="SSF52540">
    <property type="entry name" value="P-loop containing nucleoside triphosphate hydrolases"/>
    <property type="match status" value="2"/>
</dbReference>
<comment type="subcellular location">
    <subcellularLocation>
        <location evidence="1">Membrane</location>
        <topology evidence="1">Multi-pass membrane protein</topology>
    </subcellularLocation>
</comment>
<keyword evidence="6 8" id="KW-1133">Transmembrane helix</keyword>
<feature type="transmembrane region" description="Helical" evidence="8">
    <location>
        <begin position="948"/>
        <end position="970"/>
    </location>
</feature>
<dbReference type="PANTHER" id="PTHR24223:SF448">
    <property type="entry name" value="FI20146P1-RELATED"/>
    <property type="match status" value="1"/>
</dbReference>
<evidence type="ECO:0000259" key="9">
    <source>
        <dbReference type="PROSITE" id="PS50893"/>
    </source>
</evidence>
<keyword evidence="7 8" id="KW-0472">Membrane</keyword>
<evidence type="ECO:0000256" key="2">
    <source>
        <dbReference type="ARBA" id="ARBA00022448"/>
    </source>
</evidence>
<sequence>MEGKSVFNKYKLQSHPQENSNFLSDLFFCWTIPMFKTGIKKELTEEDIYKPLKRHDASRLVSKLEKAWNEQLDQSVKPSLWKAIWKIFKWDTIISMSLYFFIEFIIKISRPVALGKLMGYYSPTETEVSKNDAIIYASIIVIASFIDAVVGHAWIIQFQQLSMKVRVAVSSLLYRKALRLSKKALNETTVGHIINLLSNDMHQLVLFFGAFNALWASPLQAVLILYILYYISGPTALAGLVFIVTLTPLQLLLSKKAAFYRLRIALKTDERIRYMSEIISGIQVIKVYNWEQPFIKLIDAIRRKEMYLIKIANYLNALTTSFSFFIDRTAIFLCIVTYVLTGSSPNAQYVFVLASFYDMLMISVSLYLPDAVSDILQSNVAIKRFENFLNLEEVGANTIISNEIGLTIQKATAKWSKDSTQNTLNNINLKVEGDQVVAIIGPIGSGKSSLLQLCLNELSVSEGFVQTGGRISYANQEPWLFAGTVKQNILFGTPMDKHKYKEVIKVCALEEDLGQFPHGDNTIVGERGILLSGGQKARINLARAVYRDADIYLLDDPLSAVDASIGKHIFNHCIKDYLKGKCVILVTHQIQYLSSVDKIYLVVNGAIAVSGNYQELQASGEDFAKVLNNTENFDHEEVLVANGTTDTKEGIEQDEEEENRTSGKVSKEVYMSYIRASGSYCIFLVMILLFVLTEIFATGSDYFITFWVNLEQRRLGDNISLNNSSDFYFEDVYFTKENCIYLYTGIIGLLIIFATVRSMSFIRGCMVASVHLHDKMFTSIVKATMRFFYTNSSGRILNRFSKDIGAIDEDLPDLLMDVLQLTLSVIGTVGAICIVSPWTLIPTLAISIIMYFIRMIYLTTSRSIKRMESTNRSPIFAHLTESVKGLTTIRAYNAELLLEKEFDNYQNVHSSVFYMYLGSNRAFATWLDSVCVIYVLLITVIALTKETYGGNVGFVITQGMSLTGMFQWGMRRWSELENQMTSVERVIEYIDVKRESDNQTTKPKLEWLQHGKVEFRSVSMKYSPDDPYVLKNLNVLIKPNEKVGIVGRTGAGKSSLISVLFRLVDFEGNIFIDDVDTKSVSLSSVRSEISIIPQEPILFSGSVRKNLDPFDEYGDEKIWNVLEEVKLKDFIIDLPAGLYSNLSEGGSNFSVGQKQLICLARALLRNNKILMLDEATANVDPHTDELLQKTIRTNFANCTVLTIAHRLHTIMDSDKVLVMDNGRAVEFDHPYILLQKRGAFYDLVMETGRKMGDSLIEVAEKNYSSYNYLK</sequence>
<evidence type="ECO:0000256" key="8">
    <source>
        <dbReference type="SAM" id="Phobius"/>
    </source>
</evidence>
<dbReference type="Gene3D" id="1.20.1560.10">
    <property type="entry name" value="ABC transporter type 1, transmembrane domain"/>
    <property type="match status" value="2"/>
</dbReference>
<feature type="transmembrane region" description="Helical" evidence="8">
    <location>
        <begin position="740"/>
        <end position="756"/>
    </location>
</feature>
<dbReference type="InterPro" id="IPR017871">
    <property type="entry name" value="ABC_transporter-like_CS"/>
</dbReference>
<evidence type="ECO:0000256" key="1">
    <source>
        <dbReference type="ARBA" id="ARBA00004141"/>
    </source>
</evidence>
<feature type="domain" description="ABC transmembrane type-1" evidence="10">
    <location>
        <begin position="101"/>
        <end position="343"/>
    </location>
</feature>
<evidence type="ECO:0000259" key="10">
    <source>
        <dbReference type="PROSITE" id="PS50929"/>
    </source>
</evidence>
<dbReference type="InterPro" id="IPR044726">
    <property type="entry name" value="ABCC_6TM_D2"/>
</dbReference>
<dbReference type="CDD" id="cd03244">
    <property type="entry name" value="ABCC_MRP_domain2"/>
    <property type="match status" value="1"/>
</dbReference>
<dbReference type="CDD" id="cd18579">
    <property type="entry name" value="ABC_6TM_ABCC_D1"/>
    <property type="match status" value="1"/>
</dbReference>
<dbReference type="GO" id="GO:0005524">
    <property type="term" value="F:ATP binding"/>
    <property type="evidence" value="ECO:0007669"/>
    <property type="project" value="UniProtKB-KW"/>
</dbReference>
<feature type="transmembrane region" description="Helical" evidence="8">
    <location>
        <begin position="347"/>
        <end position="368"/>
    </location>
</feature>
<dbReference type="PROSITE" id="PS50929">
    <property type="entry name" value="ABC_TM1F"/>
    <property type="match status" value="2"/>
</dbReference>
<keyword evidence="12" id="KW-1185">Reference proteome</keyword>
<dbReference type="GO" id="GO:0140359">
    <property type="term" value="F:ABC-type transporter activity"/>
    <property type="evidence" value="ECO:0007669"/>
    <property type="project" value="InterPro"/>
</dbReference>
<dbReference type="SUPFAM" id="SSF90123">
    <property type="entry name" value="ABC transporter transmembrane region"/>
    <property type="match status" value="2"/>
</dbReference>
<feature type="transmembrane region" description="Helical" evidence="8">
    <location>
        <begin position="235"/>
        <end position="253"/>
    </location>
</feature>
<evidence type="ECO:0000256" key="4">
    <source>
        <dbReference type="ARBA" id="ARBA00022741"/>
    </source>
</evidence>
<dbReference type="Gene3D" id="3.40.50.300">
    <property type="entry name" value="P-loop containing nucleotide triphosphate hydrolases"/>
    <property type="match status" value="2"/>
</dbReference>
<feature type="transmembrane region" description="Helical" evidence="8">
    <location>
        <begin position="311"/>
        <end position="341"/>
    </location>
</feature>
<feature type="domain" description="ABC transmembrane type-1" evidence="10">
    <location>
        <begin position="684"/>
        <end position="978"/>
    </location>
</feature>
<proteinExistence type="predicted"/>
<dbReference type="InterPro" id="IPR044746">
    <property type="entry name" value="ABCC_6TM_D1"/>
</dbReference>
<feature type="domain" description="ABC transporter" evidence="9">
    <location>
        <begin position="406"/>
        <end position="629"/>
    </location>
</feature>
<dbReference type="InterPro" id="IPR027417">
    <property type="entry name" value="P-loop_NTPase"/>
</dbReference>
<protein>
    <recommendedName>
        <fullName evidence="13">Multidrug resistance-associated protein lethal(2)03659</fullName>
    </recommendedName>
</protein>
<gene>
    <name evidence="11" type="ORF">Zmor_015225</name>
</gene>
<feature type="transmembrane region" description="Helical" evidence="8">
    <location>
        <begin position="92"/>
        <end position="113"/>
    </location>
</feature>
<dbReference type="CDD" id="cd03250">
    <property type="entry name" value="ABCC_MRP_domain1"/>
    <property type="match status" value="1"/>
</dbReference>
<dbReference type="InterPro" id="IPR003439">
    <property type="entry name" value="ABC_transporter-like_ATP-bd"/>
</dbReference>
<evidence type="ECO:0000256" key="3">
    <source>
        <dbReference type="ARBA" id="ARBA00022692"/>
    </source>
</evidence>
<comment type="caution">
    <text evidence="11">The sequence shown here is derived from an EMBL/GenBank/DDBJ whole genome shotgun (WGS) entry which is preliminary data.</text>
</comment>